<evidence type="ECO:0000256" key="1">
    <source>
        <dbReference type="ARBA" id="ARBA00004123"/>
    </source>
</evidence>
<dbReference type="InterPro" id="IPR036427">
    <property type="entry name" value="Bromodomain-like_sf"/>
</dbReference>
<proteinExistence type="predicted"/>
<feature type="domain" description="Bromo" evidence="10">
    <location>
        <begin position="150"/>
        <end position="222"/>
    </location>
</feature>
<dbReference type="InterPro" id="IPR001025">
    <property type="entry name" value="BAH_dom"/>
</dbReference>
<evidence type="ECO:0000313" key="13">
    <source>
        <dbReference type="Proteomes" id="UP000193719"/>
    </source>
</evidence>
<dbReference type="PANTHER" id="PTHR16062">
    <property type="entry name" value="SWI/SNF-RELATED"/>
    <property type="match status" value="1"/>
</dbReference>
<comment type="subcellular location">
    <subcellularLocation>
        <location evidence="1">Nucleus</location>
    </subcellularLocation>
</comment>
<keyword evidence="7" id="KW-0539">Nucleus</keyword>
<keyword evidence="4" id="KW-0805">Transcription regulation</keyword>
<dbReference type="InterPro" id="IPR037382">
    <property type="entry name" value="Rsc/polybromo"/>
</dbReference>
<keyword evidence="2" id="KW-0677">Repeat</keyword>
<dbReference type="SMART" id="SM00439">
    <property type="entry name" value="BAH"/>
    <property type="match status" value="1"/>
</dbReference>
<evidence type="ECO:0000256" key="8">
    <source>
        <dbReference type="PROSITE-ProRule" id="PRU00035"/>
    </source>
</evidence>
<evidence type="ECO:0000313" key="12">
    <source>
        <dbReference type="EMBL" id="ORX54789.1"/>
    </source>
</evidence>
<organism evidence="12 13">
    <name type="scientific">Piromyces finnis</name>
    <dbReference type="NCBI Taxonomy" id="1754191"/>
    <lineage>
        <taxon>Eukaryota</taxon>
        <taxon>Fungi</taxon>
        <taxon>Fungi incertae sedis</taxon>
        <taxon>Chytridiomycota</taxon>
        <taxon>Chytridiomycota incertae sedis</taxon>
        <taxon>Neocallimastigomycetes</taxon>
        <taxon>Neocallimastigales</taxon>
        <taxon>Neocallimastigaceae</taxon>
        <taxon>Piromyces</taxon>
    </lineage>
</organism>
<evidence type="ECO:0000256" key="3">
    <source>
        <dbReference type="ARBA" id="ARBA00022853"/>
    </source>
</evidence>
<feature type="domain" description="BAH" evidence="11">
    <location>
        <begin position="266"/>
        <end position="384"/>
    </location>
</feature>
<name>A0A1Y1VG26_9FUNG</name>
<dbReference type="InterPro" id="IPR043151">
    <property type="entry name" value="BAH_sf"/>
</dbReference>
<keyword evidence="13" id="KW-1185">Reference proteome</keyword>
<dbReference type="Pfam" id="PF00439">
    <property type="entry name" value="Bromodomain"/>
    <property type="match status" value="2"/>
</dbReference>
<dbReference type="GO" id="GO:0006368">
    <property type="term" value="P:transcription elongation by RNA polymerase II"/>
    <property type="evidence" value="ECO:0007669"/>
    <property type="project" value="TreeGrafter"/>
</dbReference>
<dbReference type="GO" id="GO:0003682">
    <property type="term" value="F:chromatin binding"/>
    <property type="evidence" value="ECO:0007669"/>
    <property type="project" value="InterPro"/>
</dbReference>
<comment type="caution">
    <text evidence="12">The sequence shown here is derived from an EMBL/GenBank/DDBJ whole genome shotgun (WGS) entry which is preliminary data.</text>
</comment>
<reference evidence="12 13" key="2">
    <citation type="submission" date="2016-08" db="EMBL/GenBank/DDBJ databases">
        <title>Pervasive Adenine N6-methylation of Active Genes in Fungi.</title>
        <authorList>
            <consortium name="DOE Joint Genome Institute"/>
            <person name="Mondo S.J."/>
            <person name="Dannebaum R.O."/>
            <person name="Kuo R.C."/>
            <person name="Labutti K."/>
            <person name="Haridas S."/>
            <person name="Kuo A."/>
            <person name="Salamov A."/>
            <person name="Ahrendt S.R."/>
            <person name="Lipzen A."/>
            <person name="Sullivan W."/>
            <person name="Andreopoulos W.B."/>
            <person name="Clum A."/>
            <person name="Lindquist E."/>
            <person name="Daum C."/>
            <person name="Ramamoorthy G.K."/>
            <person name="Gryganskyi A."/>
            <person name="Culley D."/>
            <person name="Magnuson J.K."/>
            <person name="James T.Y."/>
            <person name="O'Malley M.A."/>
            <person name="Stajich J.E."/>
            <person name="Spatafora J.W."/>
            <person name="Visel A."/>
            <person name="Grigoriev I.V."/>
        </authorList>
    </citation>
    <scope>NUCLEOTIDE SEQUENCE [LARGE SCALE GENOMIC DNA]</scope>
    <source>
        <strain evidence="13">finn</strain>
    </source>
</reference>
<dbReference type="Proteomes" id="UP000193719">
    <property type="component" value="Unassembled WGS sequence"/>
</dbReference>
<keyword evidence="6" id="KW-0804">Transcription</keyword>
<dbReference type="PRINTS" id="PR00503">
    <property type="entry name" value="BROMODOMAIN"/>
</dbReference>
<keyword evidence="3" id="KW-0156">Chromatin regulator</keyword>
<dbReference type="STRING" id="1754191.A0A1Y1VG26"/>
<dbReference type="PROSITE" id="PS00633">
    <property type="entry name" value="BROMODOMAIN_1"/>
    <property type="match status" value="1"/>
</dbReference>
<dbReference type="OrthoDB" id="1742084at2759"/>
<evidence type="ECO:0000259" key="11">
    <source>
        <dbReference type="PROSITE" id="PS51038"/>
    </source>
</evidence>
<evidence type="ECO:0000259" key="10">
    <source>
        <dbReference type="PROSITE" id="PS50014"/>
    </source>
</evidence>
<dbReference type="PROSITE" id="PS50014">
    <property type="entry name" value="BROMODOMAIN_2"/>
    <property type="match status" value="2"/>
</dbReference>
<dbReference type="GO" id="GO:0016586">
    <property type="term" value="C:RSC-type complex"/>
    <property type="evidence" value="ECO:0007669"/>
    <property type="project" value="InterPro"/>
</dbReference>
<dbReference type="InterPro" id="IPR001487">
    <property type="entry name" value="Bromodomain"/>
</dbReference>
<sequence length="704" mass="82249">MKKRNNNDRESIIAYEKNIINTLINLKEKSGRKISELFIELPSKEHYPDYYNIIKNPISISIINNKIKRGEYPTLDDLCNDIKLMQDNANTYNKKNSIICKDAALLMKTFERMRDEFNSKLKEELNNELPLNVEDVKSLLKLIKNYKNSNGKYIADSFREIPSEDKFPEYYNDVEEKDMLSIKIIRKKLNQNNYSSFKEFRKDFETMCNDIINYRKKKEPEIEKEGKELLKYFSEISKLKLAKIDGKDENANSNKKHIKSIIHNSETIQIGDFVHIVNENDSRYPLILQIFDMWIDEDNKTKINGIWFLIPEQTVYPASKRFLENEVFRTTHNETYSLDKIIDKCYVLNLKDYCRGFPKGSENKKVYVCESRYIETAKTTTKIKNWSISMPSGYKELEDSDLILHKNPLTIKRFVLITPENSDIPIRVPYTPEGNITLKRGAGGLDLSKFDTSILEDANKNNINDLTKSQVQTPILTNDIQSLDRKRLNPINDINSPYKRKATPERVLYPNNMSNSSTSQKSSLNTKIHFNNNQSIQQNRNIANNPHQNSKSNNNMIIPLNQMNYPYPNQQDYLNYPSSNNINTSNQMNNTNIYTNANRKNNTNNTSDYKSNIEDIKKKLKHSLYLSSPPNNEIAEQLKLYHSDKYIEFIKNKKEKTFSKSLDDDINKKKKESKIDIKYLLKAVKGLTELWNNEAKVFKSKISV</sequence>
<accession>A0A1Y1VG26</accession>
<dbReference type="Pfam" id="PF01426">
    <property type="entry name" value="BAH"/>
    <property type="match status" value="1"/>
</dbReference>
<protein>
    <submittedName>
        <fullName evidence="12">Bromodomain-domain-containing protein</fullName>
    </submittedName>
</protein>
<evidence type="ECO:0000256" key="7">
    <source>
        <dbReference type="ARBA" id="ARBA00023242"/>
    </source>
</evidence>
<evidence type="ECO:0000256" key="2">
    <source>
        <dbReference type="ARBA" id="ARBA00022737"/>
    </source>
</evidence>
<dbReference type="GO" id="GO:0006338">
    <property type="term" value="P:chromatin remodeling"/>
    <property type="evidence" value="ECO:0007669"/>
    <property type="project" value="InterPro"/>
</dbReference>
<evidence type="ECO:0000256" key="9">
    <source>
        <dbReference type="SAM" id="Coils"/>
    </source>
</evidence>
<keyword evidence="5 8" id="KW-0103">Bromodomain</keyword>
<dbReference type="SMART" id="SM00297">
    <property type="entry name" value="BROMO"/>
    <property type="match status" value="2"/>
</dbReference>
<feature type="coiled-coil region" evidence="9">
    <location>
        <begin position="75"/>
        <end position="127"/>
    </location>
</feature>
<reference evidence="12 13" key="1">
    <citation type="submission" date="2016-08" db="EMBL/GenBank/DDBJ databases">
        <title>Genomes of anaerobic fungi encode conserved fungal cellulosomes for biomass hydrolysis.</title>
        <authorList>
            <consortium name="DOE Joint Genome Institute"/>
            <person name="Haitjema C.H."/>
            <person name="Gilmore S.P."/>
            <person name="Henske J.K."/>
            <person name="Solomon K.V."/>
            <person name="De Groot R."/>
            <person name="Kuo A."/>
            <person name="Mondo S.J."/>
            <person name="Salamov A.A."/>
            <person name="Labutti K."/>
            <person name="Zhao Z."/>
            <person name="Chiniquy J."/>
            <person name="Barry K."/>
            <person name="Brewer H.M."/>
            <person name="Purvine S.O."/>
            <person name="Wright A.T."/>
            <person name="Boxma B."/>
            <person name="Van Alen T."/>
            <person name="Hackstein J.H."/>
            <person name="Baker S.E."/>
            <person name="Grigoriev I.V."/>
            <person name="O'Malley M.A."/>
        </authorList>
    </citation>
    <scope>NUCLEOTIDE SEQUENCE [LARGE SCALE GENOMIC DNA]</scope>
    <source>
        <strain evidence="13">finn</strain>
    </source>
</reference>
<dbReference type="CDD" id="cd04717">
    <property type="entry name" value="BAH_polybromo"/>
    <property type="match status" value="1"/>
</dbReference>
<dbReference type="InterPro" id="IPR018359">
    <property type="entry name" value="Bromodomain_CS"/>
</dbReference>
<dbReference type="Gene3D" id="1.20.920.10">
    <property type="entry name" value="Bromodomain-like"/>
    <property type="match status" value="2"/>
</dbReference>
<keyword evidence="9" id="KW-0175">Coiled coil</keyword>
<evidence type="ECO:0000256" key="4">
    <source>
        <dbReference type="ARBA" id="ARBA00023015"/>
    </source>
</evidence>
<dbReference type="EMBL" id="MCFH01000010">
    <property type="protein sequence ID" value="ORX54789.1"/>
    <property type="molecule type" value="Genomic_DNA"/>
</dbReference>
<gene>
    <name evidence="12" type="ORF">BCR36DRAFT_410596</name>
</gene>
<dbReference type="Gene3D" id="2.30.30.490">
    <property type="match status" value="1"/>
</dbReference>
<feature type="domain" description="Bromo" evidence="10">
    <location>
        <begin position="30"/>
        <end position="100"/>
    </location>
</feature>
<dbReference type="AlphaFoldDB" id="A0A1Y1VG26"/>
<evidence type="ECO:0000256" key="6">
    <source>
        <dbReference type="ARBA" id="ARBA00023163"/>
    </source>
</evidence>
<dbReference type="PANTHER" id="PTHR16062:SF19">
    <property type="entry name" value="PROTEIN POLYBROMO-1"/>
    <property type="match status" value="1"/>
</dbReference>
<dbReference type="PROSITE" id="PS51038">
    <property type="entry name" value="BAH"/>
    <property type="match status" value="1"/>
</dbReference>
<dbReference type="SUPFAM" id="SSF47370">
    <property type="entry name" value="Bromodomain"/>
    <property type="match status" value="2"/>
</dbReference>
<evidence type="ECO:0000256" key="5">
    <source>
        <dbReference type="ARBA" id="ARBA00023117"/>
    </source>
</evidence>